<dbReference type="PANTHER" id="PTHR33120:SF43">
    <property type="entry name" value="PIR2-LIKE HELICAL DOMAIN-CONTAINING PROTEIN"/>
    <property type="match status" value="1"/>
</dbReference>
<reference evidence="4 5" key="2">
    <citation type="submission" date="2024-10" db="EMBL/GenBank/DDBJ databases">
        <authorList>
            <person name="Ryan C."/>
        </authorList>
    </citation>
    <scope>NUCLEOTIDE SEQUENCE [LARGE SCALE GENOMIC DNA]</scope>
</reference>
<dbReference type="Proteomes" id="UP001497457">
    <property type="component" value="Chromosome 1b"/>
</dbReference>
<dbReference type="Pfam" id="PF20235">
    <property type="entry name" value="PIR2-like_helical"/>
    <property type="match status" value="2"/>
</dbReference>
<feature type="domain" description="DUF3615" evidence="2">
    <location>
        <begin position="536"/>
        <end position="624"/>
    </location>
</feature>
<dbReference type="EMBL" id="OZ075111">
    <property type="protein sequence ID" value="CAL4889691.1"/>
    <property type="molecule type" value="Genomic_DNA"/>
</dbReference>
<sequence length="707" mass="79296">MTDVRRRRGGSPDLSYGDPAGIDRNRRVILDTIYGYYKEALAALPLEDMPALVPRLLEAGVCFGFADPVTNIIANILFVLPEQNDEPARAEPGANGTNAREPGADGTKKRKRKDTSGSGEVRDELISKIVAGDGPSPPNTRTIAERSLEGMITFLISYFRYLHSWDALRYLSLARADLLVAVSLIQKDRCYRDKDEFCINSYAAKAALKYAALLARHPDVNEFCACSFALVPHINLIAQTVQAHRSCPMSFQEIHSLSGLLKTEPKIKKSGNPIEFAAQRFDYSHNNVRTEKVPGGLTISLQAVLLDRIHAQYLKVFSLLPMRDIRNRHHRGLIKAGYCYGPFSPATNIIVNAVWYDTAFPAPEEFEVDMICTPAFMRVESRSLVGLIKLLLSCIPEISEHEAMVYLLKSSLKVRKAIRMARKEGWHTSGWDVSAYTAATDASVHPEPEAYLEFVTQFLPSVRSTVKTLLIHSDIRYSKVYQLSMLFSTSNFKPAKPLGEIVELSKDALEMFQPFKEKFISQQSFLRKRIEAILSSKGYLYELQVICVANFQVGEQIGCVDFKCPYAHVNFFASSSDRIGVELFFAEFSNDEDEKSFCCIVSNQSIHQVRCCYCEYQGTRIVHPAENNYCGGATDFATMACGDHYINNARIISGGNCADSRVNMSGEDYIYFDPTRDTKFIKCMNQSALRANANWGDISRIAETYVF</sequence>
<evidence type="ECO:0000259" key="2">
    <source>
        <dbReference type="Pfam" id="PF12274"/>
    </source>
</evidence>
<evidence type="ECO:0000313" key="5">
    <source>
        <dbReference type="Proteomes" id="UP001497457"/>
    </source>
</evidence>
<evidence type="ECO:0000259" key="3">
    <source>
        <dbReference type="Pfam" id="PF20235"/>
    </source>
</evidence>
<reference evidence="5" key="1">
    <citation type="submission" date="2024-06" db="EMBL/GenBank/DDBJ databases">
        <authorList>
            <person name="Ryan C."/>
        </authorList>
    </citation>
    <scope>NUCLEOTIDE SEQUENCE [LARGE SCALE GENOMIC DNA]</scope>
</reference>
<evidence type="ECO:0000313" key="4">
    <source>
        <dbReference type="EMBL" id="CAL4889691.1"/>
    </source>
</evidence>
<feature type="domain" description="PIR2-like helical" evidence="3">
    <location>
        <begin position="307"/>
        <end position="421"/>
    </location>
</feature>
<dbReference type="Pfam" id="PF12274">
    <property type="entry name" value="DUF3615"/>
    <property type="match status" value="1"/>
</dbReference>
<gene>
    <name evidence="4" type="ORF">URODEC1_LOCUS2857</name>
</gene>
<dbReference type="InterPro" id="IPR046527">
    <property type="entry name" value="PIR2-like_helical"/>
</dbReference>
<organism evidence="4 5">
    <name type="scientific">Urochloa decumbens</name>
    <dbReference type="NCBI Taxonomy" id="240449"/>
    <lineage>
        <taxon>Eukaryota</taxon>
        <taxon>Viridiplantae</taxon>
        <taxon>Streptophyta</taxon>
        <taxon>Embryophyta</taxon>
        <taxon>Tracheophyta</taxon>
        <taxon>Spermatophyta</taxon>
        <taxon>Magnoliopsida</taxon>
        <taxon>Liliopsida</taxon>
        <taxon>Poales</taxon>
        <taxon>Poaceae</taxon>
        <taxon>PACMAD clade</taxon>
        <taxon>Panicoideae</taxon>
        <taxon>Panicodae</taxon>
        <taxon>Paniceae</taxon>
        <taxon>Melinidinae</taxon>
        <taxon>Urochloa</taxon>
    </lineage>
</organism>
<name>A0ABC8VFB2_9POAL</name>
<evidence type="ECO:0000256" key="1">
    <source>
        <dbReference type="SAM" id="MobiDB-lite"/>
    </source>
</evidence>
<accession>A0ABC8VFB2</accession>
<feature type="domain" description="PIR2-like helical" evidence="3">
    <location>
        <begin position="31"/>
        <end position="185"/>
    </location>
</feature>
<protein>
    <submittedName>
        <fullName evidence="4">Uncharacterized protein</fullName>
    </submittedName>
</protein>
<proteinExistence type="predicted"/>
<dbReference type="InterPro" id="IPR022059">
    <property type="entry name" value="DUF3615"/>
</dbReference>
<keyword evidence="5" id="KW-1185">Reference proteome</keyword>
<feature type="region of interest" description="Disordered" evidence="1">
    <location>
        <begin position="86"/>
        <end position="120"/>
    </location>
</feature>
<dbReference type="AlphaFoldDB" id="A0ABC8VFB2"/>
<dbReference type="PANTHER" id="PTHR33120">
    <property type="entry name" value="EXPRESSED PROTEIN-RELATED"/>
    <property type="match status" value="1"/>
</dbReference>